<gene>
    <name evidence="2" type="ORF">AAE02nite_04350</name>
</gene>
<dbReference type="EMBL" id="BJYS01000002">
    <property type="protein sequence ID" value="GEO02771.1"/>
    <property type="molecule type" value="Genomic_DNA"/>
</dbReference>
<dbReference type="RefSeq" id="WP_146894817.1">
    <property type="nucleotide sequence ID" value="NZ_BJYS01000002.1"/>
</dbReference>
<protein>
    <recommendedName>
        <fullName evidence="4">DUF2207 domain-containing protein</fullName>
    </recommendedName>
</protein>
<feature type="transmembrane region" description="Helical" evidence="1">
    <location>
        <begin position="55"/>
        <end position="73"/>
    </location>
</feature>
<sequence>MNIIEKGTGKQIDFLEKVNKSTWKKWLALIVILLLLAGGIFLLKLYPLVFSHYDFIFIAFFVVIASYFLIRVLRMK</sequence>
<keyword evidence="1" id="KW-1133">Transmembrane helix</keyword>
<accession>A0A512ASV0</accession>
<evidence type="ECO:0000313" key="2">
    <source>
        <dbReference type="EMBL" id="GEO02771.1"/>
    </source>
</evidence>
<proteinExistence type="predicted"/>
<dbReference type="AlphaFoldDB" id="A0A512ASV0"/>
<keyword evidence="3" id="KW-1185">Reference proteome</keyword>
<evidence type="ECO:0008006" key="4">
    <source>
        <dbReference type="Google" id="ProtNLM"/>
    </source>
</evidence>
<keyword evidence="1" id="KW-0472">Membrane</keyword>
<keyword evidence="1" id="KW-0812">Transmembrane</keyword>
<evidence type="ECO:0000313" key="3">
    <source>
        <dbReference type="Proteomes" id="UP000321532"/>
    </source>
</evidence>
<evidence type="ECO:0000256" key="1">
    <source>
        <dbReference type="SAM" id="Phobius"/>
    </source>
</evidence>
<comment type="caution">
    <text evidence="2">The sequence shown here is derived from an EMBL/GenBank/DDBJ whole genome shotgun (WGS) entry which is preliminary data.</text>
</comment>
<dbReference type="Proteomes" id="UP000321532">
    <property type="component" value="Unassembled WGS sequence"/>
</dbReference>
<organism evidence="2 3">
    <name type="scientific">Adhaeribacter aerolatus</name>
    <dbReference type="NCBI Taxonomy" id="670289"/>
    <lineage>
        <taxon>Bacteria</taxon>
        <taxon>Pseudomonadati</taxon>
        <taxon>Bacteroidota</taxon>
        <taxon>Cytophagia</taxon>
        <taxon>Cytophagales</taxon>
        <taxon>Hymenobacteraceae</taxon>
        <taxon>Adhaeribacter</taxon>
    </lineage>
</organism>
<name>A0A512ASV0_9BACT</name>
<reference evidence="2 3" key="1">
    <citation type="submission" date="2019-07" db="EMBL/GenBank/DDBJ databases">
        <title>Whole genome shotgun sequence of Adhaeribacter aerolatus NBRC 106133.</title>
        <authorList>
            <person name="Hosoyama A."/>
            <person name="Uohara A."/>
            <person name="Ohji S."/>
            <person name="Ichikawa N."/>
        </authorList>
    </citation>
    <scope>NUCLEOTIDE SEQUENCE [LARGE SCALE GENOMIC DNA]</scope>
    <source>
        <strain evidence="2 3">NBRC 106133</strain>
    </source>
</reference>
<feature type="transmembrane region" description="Helical" evidence="1">
    <location>
        <begin position="26"/>
        <end position="49"/>
    </location>
</feature>